<proteinExistence type="predicted"/>
<keyword evidence="2" id="KW-1185">Reference proteome</keyword>
<organism evidence="1 2">
    <name type="scientific">Streptomyces turgidiscabies (strain Car8)</name>
    <dbReference type="NCBI Taxonomy" id="698760"/>
    <lineage>
        <taxon>Bacteria</taxon>
        <taxon>Bacillati</taxon>
        <taxon>Actinomycetota</taxon>
        <taxon>Actinomycetes</taxon>
        <taxon>Kitasatosporales</taxon>
        <taxon>Streptomycetaceae</taxon>
        <taxon>Streptomyces</taxon>
    </lineage>
</organism>
<sequence>MTAAAGCGCVGGSSARCGPRGEVTQP</sequence>
<protein>
    <submittedName>
        <fullName evidence="1">Uncharacterized protein</fullName>
    </submittedName>
</protein>
<comment type="caution">
    <text evidence="1">The sequence shown here is derived from an EMBL/GenBank/DDBJ whole genome shotgun (WGS) entry which is preliminary data.</text>
</comment>
<dbReference type="EMBL" id="AEJB01000485">
    <property type="protein sequence ID" value="ELP64029.1"/>
    <property type="molecule type" value="Genomic_DNA"/>
</dbReference>
<evidence type="ECO:0000313" key="1">
    <source>
        <dbReference type="EMBL" id="ELP64029.1"/>
    </source>
</evidence>
<gene>
    <name evidence="1" type="ORF">STRTUCAR8_02441</name>
</gene>
<feature type="non-terminal residue" evidence="1">
    <location>
        <position position="26"/>
    </location>
</feature>
<accession>L7EYR3</accession>
<reference evidence="1 2" key="1">
    <citation type="journal article" date="2011" name="Plasmid">
        <title>Streptomyces turgidiscabies Car8 contains a modular pathogenicity island that shares virulence genes with other actinobacterial plant pathogens.</title>
        <authorList>
            <person name="Huguet-Tapia J.C."/>
            <person name="Badger J.H."/>
            <person name="Loria R."/>
            <person name="Pettis G.S."/>
        </authorList>
    </citation>
    <scope>NUCLEOTIDE SEQUENCE [LARGE SCALE GENOMIC DNA]</scope>
    <source>
        <strain evidence="1 2">Car8</strain>
    </source>
</reference>
<evidence type="ECO:0000313" key="2">
    <source>
        <dbReference type="Proteomes" id="UP000010931"/>
    </source>
</evidence>
<dbReference type="AlphaFoldDB" id="L7EYR3"/>
<name>L7EYR3_STRT8</name>
<dbReference type="Proteomes" id="UP000010931">
    <property type="component" value="Unassembled WGS sequence"/>
</dbReference>